<reference evidence="5 6" key="1">
    <citation type="submission" date="2016-03" db="EMBL/GenBank/DDBJ databases">
        <title>Complete genome sequence of Pedobacter cryoconitis PAMC 27485.</title>
        <authorList>
            <person name="Lee J."/>
            <person name="Kim O.-S."/>
        </authorList>
    </citation>
    <scope>NUCLEOTIDE SEQUENCE [LARGE SCALE GENOMIC DNA]</scope>
    <source>
        <strain evidence="5 6">PAMC 27485</strain>
    </source>
</reference>
<evidence type="ECO:0000256" key="1">
    <source>
        <dbReference type="PROSITE-ProRule" id="PRU00473"/>
    </source>
</evidence>
<keyword evidence="3" id="KW-1133">Transmembrane helix</keyword>
<keyword evidence="3" id="KW-0812">Transmembrane</keyword>
<keyword evidence="1 3" id="KW-0472">Membrane</keyword>
<dbReference type="InterPro" id="IPR006665">
    <property type="entry name" value="OmpA-like"/>
</dbReference>
<dbReference type="PANTHER" id="PTHR30329">
    <property type="entry name" value="STATOR ELEMENT OF FLAGELLAR MOTOR COMPLEX"/>
    <property type="match status" value="1"/>
</dbReference>
<proteinExistence type="predicted"/>
<dbReference type="PATRIC" id="fig|188932.3.peg.1670"/>
<dbReference type="PROSITE" id="PS51123">
    <property type="entry name" value="OMPA_2"/>
    <property type="match status" value="1"/>
</dbReference>
<protein>
    <recommendedName>
        <fullName evidence="4">OmpA-like domain-containing protein</fullName>
    </recommendedName>
</protein>
<dbReference type="AlphaFoldDB" id="A0A127VBC5"/>
<name>A0A127VBC5_9SPHI</name>
<dbReference type="Pfam" id="PF00691">
    <property type="entry name" value="OmpA"/>
    <property type="match status" value="1"/>
</dbReference>
<dbReference type="InterPro" id="IPR050330">
    <property type="entry name" value="Bact_OuterMem_StrucFunc"/>
</dbReference>
<organism evidence="5 6">
    <name type="scientific">Pedobacter cryoconitis</name>
    <dbReference type="NCBI Taxonomy" id="188932"/>
    <lineage>
        <taxon>Bacteria</taxon>
        <taxon>Pseudomonadati</taxon>
        <taxon>Bacteroidota</taxon>
        <taxon>Sphingobacteriia</taxon>
        <taxon>Sphingobacteriales</taxon>
        <taxon>Sphingobacteriaceae</taxon>
        <taxon>Pedobacter</taxon>
    </lineage>
</organism>
<feature type="region of interest" description="Disordered" evidence="2">
    <location>
        <begin position="1"/>
        <end position="26"/>
    </location>
</feature>
<dbReference type="InterPro" id="IPR036737">
    <property type="entry name" value="OmpA-like_sf"/>
</dbReference>
<feature type="transmembrane region" description="Helical" evidence="3">
    <location>
        <begin position="48"/>
        <end position="66"/>
    </location>
</feature>
<dbReference type="CDD" id="cd07185">
    <property type="entry name" value="OmpA_C-like"/>
    <property type="match status" value="1"/>
</dbReference>
<keyword evidence="6" id="KW-1185">Reference proteome</keyword>
<dbReference type="OrthoDB" id="9782229at2"/>
<dbReference type="KEGG" id="pcm:AY601_1604"/>
<dbReference type="Proteomes" id="UP000071561">
    <property type="component" value="Chromosome"/>
</dbReference>
<evidence type="ECO:0000256" key="2">
    <source>
        <dbReference type="SAM" id="MobiDB-lite"/>
    </source>
</evidence>
<sequence>MAFDLNKNEGTAAKDPAQKAKGSSKFDLSKKETAETVVTVDSSKSKTWIIGLIGILIIGSGTWYYSSKTKIEKTIHNASTQAVQSDLVATVKTETQPKIQADVVASDTAVATSTTNQIKSTVENGVGDKNTVNLNHKIPVSFGQGSSKFTRINQTLVKKIISYLSENPTTSIQINGYASSEGALAVNQTISQARADAFKKLLVSNNIAENRIVATGKGIENPIASNDSNIGRKKNRRVEITLP</sequence>
<evidence type="ECO:0000313" key="5">
    <source>
        <dbReference type="EMBL" id="AMP98519.1"/>
    </source>
</evidence>
<dbReference type="RefSeq" id="WP_068398895.1">
    <property type="nucleotide sequence ID" value="NZ_CP014504.1"/>
</dbReference>
<dbReference type="PANTHER" id="PTHR30329:SF21">
    <property type="entry name" value="LIPOPROTEIN YIAD-RELATED"/>
    <property type="match status" value="1"/>
</dbReference>
<dbReference type="EMBL" id="CP014504">
    <property type="protein sequence ID" value="AMP98519.1"/>
    <property type="molecule type" value="Genomic_DNA"/>
</dbReference>
<evidence type="ECO:0000256" key="3">
    <source>
        <dbReference type="SAM" id="Phobius"/>
    </source>
</evidence>
<evidence type="ECO:0000313" key="6">
    <source>
        <dbReference type="Proteomes" id="UP000071561"/>
    </source>
</evidence>
<evidence type="ECO:0000259" key="4">
    <source>
        <dbReference type="PROSITE" id="PS51123"/>
    </source>
</evidence>
<dbReference type="GO" id="GO:0016020">
    <property type="term" value="C:membrane"/>
    <property type="evidence" value="ECO:0007669"/>
    <property type="project" value="UniProtKB-UniRule"/>
</dbReference>
<accession>A0A127VBC5</accession>
<dbReference type="Gene3D" id="3.30.1330.60">
    <property type="entry name" value="OmpA-like domain"/>
    <property type="match status" value="1"/>
</dbReference>
<dbReference type="SUPFAM" id="SSF103088">
    <property type="entry name" value="OmpA-like"/>
    <property type="match status" value="1"/>
</dbReference>
<feature type="domain" description="OmpA-like" evidence="4">
    <location>
        <begin position="129"/>
        <end position="243"/>
    </location>
</feature>
<gene>
    <name evidence="5" type="ORF">AY601_1604</name>
</gene>